<dbReference type="Proteomes" id="UP000626092">
    <property type="component" value="Unassembled WGS sequence"/>
</dbReference>
<dbReference type="PANTHER" id="PTHR19375">
    <property type="entry name" value="HEAT SHOCK PROTEIN 70KDA"/>
    <property type="match status" value="1"/>
</dbReference>
<evidence type="ECO:0000256" key="1">
    <source>
        <dbReference type="ARBA" id="ARBA00007381"/>
    </source>
</evidence>
<dbReference type="GO" id="GO:0140662">
    <property type="term" value="F:ATP-dependent protein folding chaperone"/>
    <property type="evidence" value="ECO:0007669"/>
    <property type="project" value="InterPro"/>
</dbReference>
<keyword evidence="5" id="KW-1185">Reference proteome</keyword>
<dbReference type="Gene3D" id="2.60.34.10">
    <property type="entry name" value="Substrate Binding Domain Of DNAk, Chain A, domain 1"/>
    <property type="match status" value="1"/>
</dbReference>
<evidence type="ECO:0000313" key="4">
    <source>
        <dbReference type="EMBL" id="KAF7120618.1"/>
    </source>
</evidence>
<sequence>MVAVTPLSLGYENMNGDMSAMIPKNTTIPTKIEREVTTFQDNQTSVGIYVLEGERTRAKDDNFLGEFTLDGFPPDLRGVPVINIHFDIDANGILNASAEDKTTGQKKKITITRGTLLKEEIEKMLLEAKKYKSEDEEHKKKVKAKNALEN</sequence>
<gene>
    <name evidence="4" type="ORF">RHSIM_Rhsim13G0084500</name>
</gene>
<accession>A0A834G696</accession>
<comment type="similarity">
    <text evidence="1">Belongs to the heat shock protein 70 family.</text>
</comment>
<dbReference type="InterPro" id="IPR029047">
    <property type="entry name" value="HSP70_peptide-bd_sf"/>
</dbReference>
<dbReference type="OrthoDB" id="1751276at2759"/>
<dbReference type="EMBL" id="WJXA01000013">
    <property type="protein sequence ID" value="KAF7120618.1"/>
    <property type="molecule type" value="Genomic_DNA"/>
</dbReference>
<dbReference type="GO" id="GO:0005524">
    <property type="term" value="F:ATP binding"/>
    <property type="evidence" value="ECO:0007669"/>
    <property type="project" value="UniProtKB-KW"/>
</dbReference>
<keyword evidence="2" id="KW-0547">Nucleotide-binding</keyword>
<dbReference type="InterPro" id="IPR013126">
    <property type="entry name" value="Hsp_70_fam"/>
</dbReference>
<protein>
    <recommendedName>
        <fullName evidence="6">Heat shock protein 70</fullName>
    </recommendedName>
</protein>
<organism evidence="4 5">
    <name type="scientific">Rhododendron simsii</name>
    <name type="common">Sims's rhododendron</name>
    <dbReference type="NCBI Taxonomy" id="118357"/>
    <lineage>
        <taxon>Eukaryota</taxon>
        <taxon>Viridiplantae</taxon>
        <taxon>Streptophyta</taxon>
        <taxon>Embryophyta</taxon>
        <taxon>Tracheophyta</taxon>
        <taxon>Spermatophyta</taxon>
        <taxon>Magnoliopsida</taxon>
        <taxon>eudicotyledons</taxon>
        <taxon>Gunneridae</taxon>
        <taxon>Pentapetalae</taxon>
        <taxon>asterids</taxon>
        <taxon>Ericales</taxon>
        <taxon>Ericaceae</taxon>
        <taxon>Ericoideae</taxon>
        <taxon>Rhodoreae</taxon>
        <taxon>Rhododendron</taxon>
    </lineage>
</organism>
<dbReference type="AlphaFoldDB" id="A0A834G696"/>
<reference evidence="4" key="1">
    <citation type="submission" date="2019-11" db="EMBL/GenBank/DDBJ databases">
        <authorList>
            <person name="Liu Y."/>
            <person name="Hou J."/>
            <person name="Li T.-Q."/>
            <person name="Guan C.-H."/>
            <person name="Wu X."/>
            <person name="Wu H.-Z."/>
            <person name="Ling F."/>
            <person name="Zhang R."/>
            <person name="Shi X.-G."/>
            <person name="Ren J.-P."/>
            <person name="Chen E.-F."/>
            <person name="Sun J.-M."/>
        </authorList>
    </citation>
    <scope>NUCLEOTIDE SEQUENCE</scope>
    <source>
        <strain evidence="4">Adult_tree_wgs_1</strain>
        <tissue evidence="4">Leaves</tissue>
    </source>
</reference>
<dbReference type="SUPFAM" id="SSF100920">
    <property type="entry name" value="Heat shock protein 70kD (HSP70), peptide-binding domain"/>
    <property type="match status" value="1"/>
</dbReference>
<evidence type="ECO:0000256" key="3">
    <source>
        <dbReference type="ARBA" id="ARBA00022840"/>
    </source>
</evidence>
<name>A0A834G696_RHOSS</name>
<keyword evidence="3" id="KW-0067">ATP-binding</keyword>
<proteinExistence type="inferred from homology"/>
<evidence type="ECO:0008006" key="6">
    <source>
        <dbReference type="Google" id="ProtNLM"/>
    </source>
</evidence>
<dbReference type="Pfam" id="PF00012">
    <property type="entry name" value="HSP70"/>
    <property type="match status" value="1"/>
</dbReference>
<evidence type="ECO:0000313" key="5">
    <source>
        <dbReference type="Proteomes" id="UP000626092"/>
    </source>
</evidence>
<evidence type="ECO:0000256" key="2">
    <source>
        <dbReference type="ARBA" id="ARBA00022741"/>
    </source>
</evidence>
<dbReference type="FunFam" id="2.60.34.10:FF:000012">
    <property type="entry name" value="Heat shock 70 kDa protein"/>
    <property type="match status" value="1"/>
</dbReference>
<comment type="caution">
    <text evidence="4">The sequence shown here is derived from an EMBL/GenBank/DDBJ whole genome shotgun (WGS) entry which is preliminary data.</text>
</comment>